<dbReference type="AlphaFoldDB" id="A0A1B1S8J6"/>
<dbReference type="PANTHER" id="PTHR37312">
    <property type="entry name" value="MEMBRANE-BOUND ACYLTRANSFERASE YKRP-RELATED"/>
    <property type="match status" value="1"/>
</dbReference>
<gene>
    <name evidence="3" type="ORF">A4V02_04950</name>
</gene>
<dbReference type="KEGG" id="pary:A4V02_04950"/>
<dbReference type="EMBL" id="CP015402">
    <property type="protein sequence ID" value="ANU63127.1"/>
    <property type="molecule type" value="Genomic_DNA"/>
</dbReference>
<organism evidence="3 4">
    <name type="scientific">Muribaculum intestinale</name>
    <dbReference type="NCBI Taxonomy" id="1796646"/>
    <lineage>
        <taxon>Bacteria</taxon>
        <taxon>Pseudomonadati</taxon>
        <taxon>Bacteroidota</taxon>
        <taxon>Bacteroidia</taxon>
        <taxon>Bacteroidales</taxon>
        <taxon>Muribaculaceae</taxon>
        <taxon>Muribaculum</taxon>
    </lineage>
</organism>
<protein>
    <recommendedName>
        <fullName evidence="2">Acyltransferase 3 domain-containing protein</fullName>
    </recommendedName>
</protein>
<feature type="transmembrane region" description="Helical" evidence="1">
    <location>
        <begin position="7"/>
        <end position="28"/>
    </location>
</feature>
<sequence>MIKRLGYIDCLKGFAIFLVVLGHVVQNYNLMDSWIFRIIYSFHMPLFMFMSGYCFDLFAKVTGKKLTLYA</sequence>
<keyword evidence="4" id="KW-1185">Reference proteome</keyword>
<keyword evidence="1" id="KW-0812">Transmembrane</keyword>
<feature type="domain" description="Acyltransferase 3" evidence="2">
    <location>
        <begin position="6"/>
        <end position="55"/>
    </location>
</feature>
<reference evidence="4" key="1">
    <citation type="submission" date="2016-04" db="EMBL/GenBank/DDBJ databases">
        <title>Complete Genome Sequences of Twelve Strains of a Stable Defined Moderately Diverse Mouse Microbiota 2 (sDMDMm2).</title>
        <authorList>
            <person name="Uchimura Y."/>
            <person name="Wyss M."/>
            <person name="Brugiroux S."/>
            <person name="Limenitakis J.P."/>
            <person name="Stecher B."/>
            <person name="McCoy K.D."/>
            <person name="Macpherson A.J."/>
        </authorList>
    </citation>
    <scope>NUCLEOTIDE SEQUENCE [LARGE SCALE GENOMIC DNA]</scope>
    <source>
        <strain evidence="4">YL27</strain>
    </source>
</reference>
<accession>A0A1Z2XK40</accession>
<accession>A0A1B1S8J6</accession>
<dbReference type="Pfam" id="PF01757">
    <property type="entry name" value="Acyl_transf_3"/>
    <property type="match status" value="1"/>
</dbReference>
<dbReference type="PANTHER" id="PTHR37312:SF1">
    <property type="entry name" value="MEMBRANE-BOUND ACYLTRANSFERASE YKRP-RELATED"/>
    <property type="match status" value="1"/>
</dbReference>
<dbReference type="STRING" id="1796646.A4V02_04950"/>
<proteinExistence type="predicted"/>
<dbReference type="GeneID" id="65536196"/>
<dbReference type="GO" id="GO:0016747">
    <property type="term" value="F:acyltransferase activity, transferring groups other than amino-acyl groups"/>
    <property type="evidence" value="ECO:0007669"/>
    <property type="project" value="InterPro"/>
</dbReference>
<dbReference type="RefSeq" id="WP_068960487.1">
    <property type="nucleotide sequence ID" value="NZ_CAJTAP010000005.1"/>
</dbReference>
<evidence type="ECO:0000313" key="3">
    <source>
        <dbReference type="EMBL" id="ANU63127.1"/>
    </source>
</evidence>
<keyword evidence="1" id="KW-0472">Membrane</keyword>
<dbReference type="InterPro" id="IPR002656">
    <property type="entry name" value="Acyl_transf_3_dom"/>
</dbReference>
<dbReference type="InterPro" id="IPR052734">
    <property type="entry name" value="Nod_factor_acetyltransferase"/>
</dbReference>
<keyword evidence="1" id="KW-1133">Transmembrane helix</keyword>
<evidence type="ECO:0000256" key="1">
    <source>
        <dbReference type="SAM" id="Phobius"/>
    </source>
</evidence>
<feature type="transmembrane region" description="Helical" evidence="1">
    <location>
        <begin position="34"/>
        <end position="55"/>
    </location>
</feature>
<evidence type="ECO:0000313" key="4">
    <source>
        <dbReference type="Proteomes" id="UP000186351"/>
    </source>
</evidence>
<name>A0A1B1S8J6_9BACT</name>
<dbReference type="Proteomes" id="UP000186351">
    <property type="component" value="Chromosome"/>
</dbReference>
<dbReference type="OrthoDB" id="9816048at2"/>
<evidence type="ECO:0000259" key="2">
    <source>
        <dbReference type="Pfam" id="PF01757"/>
    </source>
</evidence>